<gene>
    <name evidence="2" type="ORF">SAMN02745190_00727</name>
</gene>
<name>A0A1M4UNN0_9FIRM</name>
<evidence type="ECO:0000313" key="3">
    <source>
        <dbReference type="Proteomes" id="UP000184404"/>
    </source>
</evidence>
<organism evidence="2 3">
    <name type="scientific">Schwartzia succinivorans DSM 10502</name>
    <dbReference type="NCBI Taxonomy" id="1123243"/>
    <lineage>
        <taxon>Bacteria</taxon>
        <taxon>Bacillati</taxon>
        <taxon>Bacillota</taxon>
        <taxon>Negativicutes</taxon>
        <taxon>Selenomonadales</taxon>
        <taxon>Selenomonadaceae</taxon>
        <taxon>Schwartzia</taxon>
    </lineage>
</organism>
<dbReference type="AlphaFoldDB" id="A0A1M4UNN0"/>
<feature type="transmembrane region" description="Helical" evidence="1">
    <location>
        <begin position="26"/>
        <end position="46"/>
    </location>
</feature>
<dbReference type="EMBL" id="FQUG01000003">
    <property type="protein sequence ID" value="SHE58268.1"/>
    <property type="molecule type" value="Genomic_DNA"/>
</dbReference>
<protein>
    <submittedName>
        <fullName evidence="2">Uncharacterized protein</fullName>
    </submittedName>
</protein>
<keyword evidence="1" id="KW-0812">Transmembrane</keyword>
<dbReference type="RefSeq" id="WP_072934832.1">
    <property type="nucleotide sequence ID" value="NZ_FQUG01000003.1"/>
</dbReference>
<sequence length="144" mass="17262">MAKIIQLCKMMISSAKEYFLNRKFQLSVLFMVLPVWILYTTYYTYYDETTKNAVIKETEHIVNYVGNGITFEYKNSDKIIVFRSEIYINMTDVDSVDRYRKFLAENGYKKVSDVVWVKNKYTIVEEYTKEFIIVNVEYVKDKIQ</sequence>
<accession>A0A1M4UNN0</accession>
<dbReference type="STRING" id="1123243.SAMN02745190_00727"/>
<evidence type="ECO:0000313" key="2">
    <source>
        <dbReference type="EMBL" id="SHE58268.1"/>
    </source>
</evidence>
<evidence type="ECO:0000256" key="1">
    <source>
        <dbReference type="SAM" id="Phobius"/>
    </source>
</evidence>
<keyword evidence="3" id="KW-1185">Reference proteome</keyword>
<proteinExistence type="predicted"/>
<reference evidence="2 3" key="1">
    <citation type="submission" date="2016-11" db="EMBL/GenBank/DDBJ databases">
        <authorList>
            <person name="Jaros S."/>
            <person name="Januszkiewicz K."/>
            <person name="Wedrychowicz H."/>
        </authorList>
    </citation>
    <scope>NUCLEOTIDE SEQUENCE [LARGE SCALE GENOMIC DNA]</scope>
    <source>
        <strain evidence="2 3">DSM 10502</strain>
    </source>
</reference>
<keyword evidence="1" id="KW-0472">Membrane</keyword>
<keyword evidence="1" id="KW-1133">Transmembrane helix</keyword>
<dbReference type="Proteomes" id="UP000184404">
    <property type="component" value="Unassembled WGS sequence"/>
</dbReference>